<protein>
    <submittedName>
        <fullName evidence="1">Uncharacterized protein</fullName>
    </submittedName>
</protein>
<sequence length="1953" mass="220730">MAIGKSSTPATGARGRRQFPDGFHHDAQQELMRGATPVTTRPFMPSSSPVRRSTSSVRNAHRHHMANRSNPNANYYEVLADEADETTETLDAIDLETETRKIIAKEKERMTTRADVLRTFAESIAGCARKFDHGYAHAVANDFARSLLHHWNQFLHAGDTTGYSNDLPQMRLPVRQKPVAKPPTNEQMPYQKSVSFANVAKEAARQAPGDIHIAPTRRQPIAASNYTDRRILLRLKEGSNFFEKEPYQIRSAIFEKLKLGAQDVQNITRIPTGWSVVARNQEIQEKILESQGQWGPNVDLIVAEKQVTWFTYLIKDFPSELRSYDDTILDFSATLSEEIVAQTGQVPVQWRRSSKPSIDQTKTTLIISFEKPVRDKFRLFGLGAYSFLMTKPKRLVQCQNCWQFHPPVQCTATKTCKTCGVSDNEHDIENCQTAPRCANCLGPHHANYEQCYARPKKVGDTYHKLSKSQKIHARKLGAEEYSRRNIESTTEPRNKVAAENDEGAANDDADEANTEMADTEMADTEMADTGTNDMTAPTLDDHPCAVGGDEDMENIEEELPHGNEGAMEEDTDAEVVEDAPNNQEQADEGHATEEIDNAEEDEDDEVEETNNDDDEDDENDSGDEDNNDTDEQEDVGESQHHRKQTADIPQTVNHEVIGFRPRALGTKAPRKELVNISMPLKKRYINTRTAQQIIPSETTNPSSDPVVGDAILARPVTIKIFQANVDKGREAHSAALQLAFLEGYNVVILQEPNTSFNKQKKLCRTQYHPGFLCFSPVDSWYNNDTRPRVMTYVKIDNRIQTEQITPTRHRDLLWVRVNGITILNVYSRPEVEDTLRILEEWIPPENCVVAGDMNAYHSSWQSDRPASQDGNRIHEWTERHDLQLLNEPDEATTMAKPKTRSSTIDLAFSDIPEASATVEVHLTTGSLHYTIGIEIPSREPAQTRTGKVRVTMPDEIKAFGDHVGKAVKSLPTHIDSEAQIEDMARRLQDILQNSARACGRISRGRRARGCPWWNQECKDAHDDLRITRRIYDNQRGEEVQRARVKFCRVLRRIRQKFWRNTINEVTTAEGVYKLTRWMKPRQRIQPPPIQVGDMTYSTDVEKAMALRKEKLERRDASDDIADGWQPAVSPPKEIPFARIIPTKEVEKAVLHTGNTTPGSDGITTRMLQAAWPHIARPVTTLYNTCLQLGHHPSVFKTAEVVMIPKLNKRNLSDVSSWRPISLLSCLSKGLERIIARRMAYAAIKCGILHPNQAGALPKRSAVDIVASLIYDIEKALAAGKVATLVTEDVMGAFDAILRNRMILCLRQQGWPDFLIRWIASFLLDRLASVRFQDTTTPSARLRCGLPQGSPISPILYILITAAIYFLSGASQRYGYADDTAMLFIGDSLEDTARQANEAIAAMETWGRGEAIHFDPEKTEIMHFSRRKADHSLSPIIYHGDKEIRASTSMRWLGIWLDKKLTFNHHVNEWTQKARRVINHLRAMNNTVRGMAATAARRAAWAVAMPTLFHGLDAWLPGLDTGSSHLKRNNISKTNLGKIQRVLNLACKMILPMWKTTPLEFLWKEAGIPPASVLLRHIQERIAVRYATLDKAHPISKRLRQSQREIELNEKPLIAERMALRRSRLLRTASRTPKIERPRLIPQRFSDNIQVEGPAERLAKDKAVTEFEQWLAGRPAGYVVFSDGSKTDKDTAGYGFAVFHHGQLLDWGSGQLGRREVFDAEIHGALAGLKAALQQNSHFEPITVCMDNTSVIDCIGATAADSSQACFREFQKIGDRHPYLISVKWSPGHTGIFGNEFADQLAKHGATLPTDEHLPSVSYRKRQMKMQIAVDYRAWWASVERTEYLNLGLTAELKKLPELSLPRRLLGYLLTARSQHGDFAEYHERFHPGQATLECPCGRQKSPTHLFYCRKIPGHLRVRLAPDPETAIGKFLGRSYKVYIRIADFYYSKINKRT</sequence>
<dbReference type="Proteomes" id="UP001148737">
    <property type="component" value="Unassembled WGS sequence"/>
</dbReference>
<comment type="caution">
    <text evidence="1">The sequence shown here is derived from an EMBL/GenBank/DDBJ whole genome shotgun (WGS) entry which is preliminary data.</text>
</comment>
<reference evidence="1" key="1">
    <citation type="submission" date="2022-07" db="EMBL/GenBank/DDBJ databases">
        <title>Genome Sequence of Lecanicillium saksenae.</title>
        <authorList>
            <person name="Buettner E."/>
        </authorList>
    </citation>
    <scope>NUCLEOTIDE SEQUENCE</scope>
    <source>
        <strain evidence="1">VT-O1</strain>
    </source>
</reference>
<keyword evidence="2" id="KW-1185">Reference proteome</keyword>
<organism evidence="1 2">
    <name type="scientific">Lecanicillium saksenae</name>
    <dbReference type="NCBI Taxonomy" id="468837"/>
    <lineage>
        <taxon>Eukaryota</taxon>
        <taxon>Fungi</taxon>
        <taxon>Dikarya</taxon>
        <taxon>Ascomycota</taxon>
        <taxon>Pezizomycotina</taxon>
        <taxon>Sordariomycetes</taxon>
        <taxon>Hypocreomycetidae</taxon>
        <taxon>Hypocreales</taxon>
        <taxon>Cordycipitaceae</taxon>
        <taxon>Lecanicillium</taxon>
    </lineage>
</organism>
<dbReference type="EMBL" id="JANAKD010000220">
    <property type="protein sequence ID" value="KAJ3496111.1"/>
    <property type="molecule type" value="Genomic_DNA"/>
</dbReference>
<accession>A0ACC1R2Z3</accession>
<proteinExistence type="predicted"/>
<gene>
    <name evidence="1" type="ORF">NLG97_g2899</name>
</gene>
<name>A0ACC1R2Z3_9HYPO</name>
<evidence type="ECO:0000313" key="2">
    <source>
        <dbReference type="Proteomes" id="UP001148737"/>
    </source>
</evidence>
<evidence type="ECO:0000313" key="1">
    <source>
        <dbReference type="EMBL" id="KAJ3496111.1"/>
    </source>
</evidence>